<evidence type="ECO:0000256" key="1">
    <source>
        <dbReference type="ARBA" id="ARBA00001933"/>
    </source>
</evidence>
<comment type="catalytic activity">
    <reaction evidence="5">
        <text>(sulfur carrier)-H + L-cysteine = (sulfur carrier)-SH + L-alanine</text>
        <dbReference type="Rhea" id="RHEA:43892"/>
        <dbReference type="Rhea" id="RHEA-COMP:14737"/>
        <dbReference type="Rhea" id="RHEA-COMP:14739"/>
        <dbReference type="ChEBI" id="CHEBI:29917"/>
        <dbReference type="ChEBI" id="CHEBI:35235"/>
        <dbReference type="ChEBI" id="CHEBI:57972"/>
        <dbReference type="ChEBI" id="CHEBI:64428"/>
        <dbReference type="EC" id="2.8.1.7"/>
    </reaction>
</comment>
<evidence type="ECO:0000256" key="4">
    <source>
        <dbReference type="ARBA" id="ARBA00022898"/>
    </source>
</evidence>
<dbReference type="NCBIfam" id="TIGR01977">
    <property type="entry name" value="am_tr_V_EF2568"/>
    <property type="match status" value="1"/>
</dbReference>
<protein>
    <recommendedName>
        <fullName evidence="3">cysteine desulfurase</fullName>
        <ecNumber evidence="3">2.8.1.7</ecNumber>
    </recommendedName>
</protein>
<keyword evidence="4" id="KW-0663">Pyridoxal phosphate</keyword>
<dbReference type="SUPFAM" id="SSF53383">
    <property type="entry name" value="PLP-dependent transferases"/>
    <property type="match status" value="1"/>
</dbReference>
<dbReference type="AlphaFoldDB" id="A0A2S6FVX1"/>
<reference evidence="7 8" key="1">
    <citation type="submission" date="2018-02" db="EMBL/GenBank/DDBJ databases">
        <title>Genomic Encyclopedia of Archaeal and Bacterial Type Strains, Phase II (KMG-II): from individual species to whole genera.</title>
        <authorList>
            <person name="Goeker M."/>
        </authorList>
    </citation>
    <scope>NUCLEOTIDE SEQUENCE [LARGE SCALE GENOMIC DNA]</scope>
    <source>
        <strain evidence="7 8">DSM 15099</strain>
    </source>
</reference>
<dbReference type="PIRSF" id="PIRSF005572">
    <property type="entry name" value="NifS"/>
    <property type="match status" value="1"/>
</dbReference>
<sequence>MKVYLDNAATTYPKPPSVHTEMLTYFTNIGASPGRGSYSSALESSRLIYKCRESLCALFNFPKPENVIFTYNVTASLNMLIKGVVKKGFHVITTSMEHNSSLRPLFQLKDNLDIDLDILQCDGNGVLNIDEFENLIKPTTKLVVINHASNIIGSIQPIEAIGRICAKNDIFFIIDAAQTAGVIDIDFEKVGCSALAFTGHKSLLGPPGVGGFLISDKLSEACDPIITGGTGSLSSSVYQPSFLPDKFESGTMNTPGVMGLLAGIEYINSEGMNSIKEREDDLCDLFINSILNMDKVKLYGLKSSKNRTAVISLNFNDIDSSEVSYILDSEFGIMTRTGLHCAPLAHKTIGTYPEGTLRFSIGPFNDKKDINYTIDSLYKILRSS</sequence>
<organism evidence="7 8">
    <name type="scientific">Clostridium algidicarnis DSM 15099</name>
    <dbReference type="NCBI Taxonomy" id="1121295"/>
    <lineage>
        <taxon>Bacteria</taxon>
        <taxon>Bacillati</taxon>
        <taxon>Bacillota</taxon>
        <taxon>Clostridia</taxon>
        <taxon>Eubacteriales</taxon>
        <taxon>Clostridiaceae</taxon>
        <taxon>Clostridium</taxon>
    </lineage>
</organism>
<dbReference type="EMBL" id="PTIS01000015">
    <property type="protein sequence ID" value="PPK46940.1"/>
    <property type="molecule type" value="Genomic_DNA"/>
</dbReference>
<dbReference type="Proteomes" id="UP000239863">
    <property type="component" value="Unassembled WGS sequence"/>
</dbReference>
<dbReference type="PANTHER" id="PTHR43586:SF4">
    <property type="entry name" value="ISOPENICILLIN N EPIMERASE"/>
    <property type="match status" value="1"/>
</dbReference>
<evidence type="ECO:0000256" key="5">
    <source>
        <dbReference type="ARBA" id="ARBA00050776"/>
    </source>
</evidence>
<dbReference type="Gene3D" id="3.40.640.10">
    <property type="entry name" value="Type I PLP-dependent aspartate aminotransferase-like (Major domain)"/>
    <property type="match status" value="1"/>
</dbReference>
<dbReference type="Gene3D" id="3.90.1150.10">
    <property type="entry name" value="Aspartate Aminotransferase, domain 1"/>
    <property type="match status" value="1"/>
</dbReference>
<evidence type="ECO:0000313" key="8">
    <source>
        <dbReference type="Proteomes" id="UP000239863"/>
    </source>
</evidence>
<dbReference type="EC" id="2.8.1.7" evidence="3"/>
<dbReference type="InterPro" id="IPR016454">
    <property type="entry name" value="Cysteine_dSase"/>
</dbReference>
<dbReference type="InterPro" id="IPR015422">
    <property type="entry name" value="PyrdxlP-dep_Trfase_small"/>
</dbReference>
<dbReference type="InterPro" id="IPR015424">
    <property type="entry name" value="PyrdxlP-dep_Trfase"/>
</dbReference>
<feature type="domain" description="Aminotransferase class V" evidence="6">
    <location>
        <begin position="3"/>
        <end position="371"/>
    </location>
</feature>
<comment type="similarity">
    <text evidence="2">Belongs to the class-V pyridoxal-phosphate-dependent aminotransferase family. Csd subfamily.</text>
</comment>
<dbReference type="InterPro" id="IPR000192">
    <property type="entry name" value="Aminotrans_V_dom"/>
</dbReference>
<dbReference type="Pfam" id="PF00266">
    <property type="entry name" value="Aminotran_5"/>
    <property type="match status" value="1"/>
</dbReference>
<evidence type="ECO:0000259" key="6">
    <source>
        <dbReference type="Pfam" id="PF00266"/>
    </source>
</evidence>
<evidence type="ECO:0000256" key="3">
    <source>
        <dbReference type="ARBA" id="ARBA00012239"/>
    </source>
</evidence>
<evidence type="ECO:0000256" key="2">
    <source>
        <dbReference type="ARBA" id="ARBA00010447"/>
    </source>
</evidence>
<accession>A0A2S6FVX1</accession>
<dbReference type="InterPro" id="IPR010969">
    <property type="entry name" value="Cys_dSase-rel_unknwn_funct"/>
</dbReference>
<gene>
    <name evidence="7" type="ORF">BD821_11565</name>
</gene>
<dbReference type="STRING" id="37659.GCA_000703125_01014"/>
<proteinExistence type="inferred from homology"/>
<evidence type="ECO:0000313" key="7">
    <source>
        <dbReference type="EMBL" id="PPK46940.1"/>
    </source>
</evidence>
<dbReference type="RefSeq" id="WP_104410412.1">
    <property type="nucleotide sequence ID" value="NZ_PTIS01000015.1"/>
</dbReference>
<dbReference type="PANTHER" id="PTHR43586">
    <property type="entry name" value="CYSTEINE DESULFURASE"/>
    <property type="match status" value="1"/>
</dbReference>
<dbReference type="OrthoDB" id="9804366at2"/>
<name>A0A2S6FVX1_9CLOT</name>
<dbReference type="GO" id="GO:0031071">
    <property type="term" value="F:cysteine desulfurase activity"/>
    <property type="evidence" value="ECO:0007669"/>
    <property type="project" value="UniProtKB-EC"/>
</dbReference>
<comment type="cofactor">
    <cofactor evidence="1">
        <name>pyridoxal 5'-phosphate</name>
        <dbReference type="ChEBI" id="CHEBI:597326"/>
    </cofactor>
</comment>
<comment type="caution">
    <text evidence="7">The sequence shown here is derived from an EMBL/GenBank/DDBJ whole genome shotgun (WGS) entry which is preliminary data.</text>
</comment>
<dbReference type="InterPro" id="IPR015421">
    <property type="entry name" value="PyrdxlP-dep_Trfase_major"/>
</dbReference>